<reference evidence="1 2" key="1">
    <citation type="submission" date="2010-08" db="EMBL/GenBank/DDBJ databases">
        <title>Complete sequence of Gallionella capsiferriformans ES-2.</title>
        <authorList>
            <consortium name="US DOE Joint Genome Institute"/>
            <person name="Lucas S."/>
            <person name="Copeland A."/>
            <person name="Lapidus A."/>
            <person name="Cheng J.-F."/>
            <person name="Bruce D."/>
            <person name="Goodwin L."/>
            <person name="Pitluck S."/>
            <person name="Chertkov O."/>
            <person name="Davenport K.W."/>
            <person name="Detter J.C."/>
            <person name="Han C."/>
            <person name="Tapia R."/>
            <person name="Land M."/>
            <person name="Hauser L."/>
            <person name="Chang Y.-J."/>
            <person name="Jeffries C."/>
            <person name="Kyrpides N."/>
            <person name="Ivanova N."/>
            <person name="Mikhailova N."/>
            <person name="Shelobolina E.S."/>
            <person name="Picardal F."/>
            <person name="Roden E."/>
            <person name="Emerson D."/>
            <person name="Woyke T."/>
        </authorList>
    </citation>
    <scope>NUCLEOTIDE SEQUENCE [LARGE SCALE GENOMIC DNA]</scope>
    <source>
        <strain evidence="1 2">ES-2</strain>
    </source>
</reference>
<dbReference type="OrthoDB" id="9968942at2"/>
<evidence type="ECO:0000313" key="2">
    <source>
        <dbReference type="Proteomes" id="UP000001235"/>
    </source>
</evidence>
<accession>D9SEL2</accession>
<dbReference type="RefSeq" id="WP_013292928.1">
    <property type="nucleotide sequence ID" value="NC_014394.1"/>
</dbReference>
<sequence length="116" mass="13417">MPTLKTFDGYKRTTFSFNEGWKDDDVHEYVGKFRILKIRRIAEIDTANGEAEGRIYTVAAPKDVSKADVINVLQGAFTRHCRCEHDCCGHLLIGVSSIRRTKRREWLVEVARRYNV</sequence>
<dbReference type="HOGENOM" id="CLU_2093310_0_0_4"/>
<dbReference type="Proteomes" id="UP000001235">
    <property type="component" value="Chromosome"/>
</dbReference>
<evidence type="ECO:0000313" key="1">
    <source>
        <dbReference type="EMBL" id="ADL54988.1"/>
    </source>
</evidence>
<dbReference type="AlphaFoldDB" id="D9SEL2"/>
<protein>
    <submittedName>
        <fullName evidence="1">Uncharacterized protein</fullName>
    </submittedName>
</protein>
<keyword evidence="2" id="KW-1185">Reference proteome</keyword>
<organism evidence="1 2">
    <name type="scientific">Gallionella capsiferriformans (strain ES-2)</name>
    <name type="common">Gallionella ferruginea capsiferriformans (strain ES-2)</name>
    <dbReference type="NCBI Taxonomy" id="395494"/>
    <lineage>
        <taxon>Bacteria</taxon>
        <taxon>Pseudomonadati</taxon>
        <taxon>Pseudomonadota</taxon>
        <taxon>Betaproteobacteria</taxon>
        <taxon>Nitrosomonadales</taxon>
        <taxon>Gallionellaceae</taxon>
        <taxon>Gallionella</taxon>
    </lineage>
</organism>
<gene>
    <name evidence="1" type="ordered locus">Galf_0956</name>
</gene>
<dbReference type="EMBL" id="CP002159">
    <property type="protein sequence ID" value="ADL54988.1"/>
    <property type="molecule type" value="Genomic_DNA"/>
</dbReference>
<proteinExistence type="predicted"/>
<dbReference type="STRING" id="395494.Galf_0956"/>
<name>D9SEL2_GALCS</name>
<dbReference type="KEGG" id="gca:Galf_0956"/>